<evidence type="ECO:0000313" key="2">
    <source>
        <dbReference type="EMBL" id="MFB0834620.1"/>
    </source>
</evidence>
<feature type="transmembrane region" description="Helical" evidence="1">
    <location>
        <begin position="102"/>
        <end position="122"/>
    </location>
</feature>
<evidence type="ECO:0000313" key="3">
    <source>
        <dbReference type="Proteomes" id="UP001575652"/>
    </source>
</evidence>
<evidence type="ECO:0000256" key="1">
    <source>
        <dbReference type="SAM" id="Phobius"/>
    </source>
</evidence>
<protein>
    <recommendedName>
        <fullName evidence="4">DUF2784 domain-containing protein</fullName>
    </recommendedName>
</protein>
<evidence type="ECO:0008006" key="4">
    <source>
        <dbReference type="Google" id="ProtNLM"/>
    </source>
</evidence>
<name>A0ABV4ULU6_9MICC</name>
<gene>
    <name evidence="2" type="ORF">ACETWP_08465</name>
</gene>
<feature type="transmembrane region" description="Helical" evidence="1">
    <location>
        <begin position="59"/>
        <end position="82"/>
    </location>
</feature>
<feature type="transmembrane region" description="Helical" evidence="1">
    <location>
        <begin position="28"/>
        <end position="47"/>
    </location>
</feature>
<organism evidence="2 3">
    <name type="scientific">Arthrobacter halodurans</name>
    <dbReference type="NCBI Taxonomy" id="516699"/>
    <lineage>
        <taxon>Bacteria</taxon>
        <taxon>Bacillati</taxon>
        <taxon>Actinomycetota</taxon>
        <taxon>Actinomycetes</taxon>
        <taxon>Micrococcales</taxon>
        <taxon>Micrococcaceae</taxon>
        <taxon>Arthrobacter</taxon>
    </lineage>
</organism>
<keyword evidence="1" id="KW-0812">Transmembrane</keyword>
<accession>A0ABV4ULU6</accession>
<dbReference type="Proteomes" id="UP001575652">
    <property type="component" value="Unassembled WGS sequence"/>
</dbReference>
<dbReference type="RefSeq" id="WP_373971793.1">
    <property type="nucleotide sequence ID" value="NZ_JBHDLJ010000005.1"/>
</dbReference>
<keyword evidence="1" id="KW-1133">Transmembrane helix</keyword>
<proteinExistence type="predicted"/>
<reference evidence="2 3" key="1">
    <citation type="submission" date="2024-09" db="EMBL/GenBank/DDBJ databases">
        <authorList>
            <person name="Salinas-Garcia M.A."/>
            <person name="Prieme A."/>
        </authorList>
    </citation>
    <scope>NUCLEOTIDE SEQUENCE [LARGE SCALE GENOMIC DNA]</scope>
    <source>
        <strain evidence="2 3">DSM 21081</strain>
    </source>
</reference>
<keyword evidence="3" id="KW-1185">Reference proteome</keyword>
<keyword evidence="1" id="KW-0472">Membrane</keyword>
<comment type="caution">
    <text evidence="2">The sequence shown here is derived from an EMBL/GenBank/DDBJ whole genome shotgun (WGS) entry which is preliminary data.</text>
</comment>
<dbReference type="EMBL" id="JBHDLJ010000005">
    <property type="protein sequence ID" value="MFB0834620.1"/>
    <property type="molecule type" value="Genomic_DNA"/>
</dbReference>
<sequence length="134" mass="14332">MDGIDGCVAVPDHGGMEERGMLLTAVKLVHTLAWFTIEACMVYVLFVGLRGRSDRRAGLAAAVVALETAVFAANGFRCPLTAVARNLGDGTGSVTDIYLPRWLAGNLPAIHVPLIILAVALHRRNLSRGRARAR</sequence>